<evidence type="ECO:0000256" key="8">
    <source>
        <dbReference type="ARBA" id="ARBA00022826"/>
    </source>
</evidence>
<feature type="transmembrane region" description="Helical" evidence="17">
    <location>
        <begin position="126"/>
        <end position="147"/>
    </location>
</feature>
<dbReference type="AlphaFoldDB" id="A0A8C4R5D8"/>
<keyword evidence="6 16" id="KW-0812">Transmembrane</keyword>
<dbReference type="Ensembl" id="ENSEBUT00000025007.1">
    <property type="protein sequence ID" value="ENSEBUP00000024431.1"/>
    <property type="gene ID" value="ENSEBUG00000015070.1"/>
</dbReference>
<evidence type="ECO:0000256" key="11">
    <source>
        <dbReference type="ARBA" id="ARBA00022989"/>
    </source>
</evidence>
<keyword evidence="12 16" id="KW-0406">Ion transport</keyword>
<dbReference type="Pfam" id="PF07885">
    <property type="entry name" value="Ion_trans_2"/>
    <property type="match status" value="2"/>
</dbReference>
<evidence type="ECO:0000313" key="20">
    <source>
        <dbReference type="Proteomes" id="UP000694388"/>
    </source>
</evidence>
<comment type="subcellular location">
    <subcellularLocation>
        <location evidence="1">Cell membrane</location>
        <topology evidence="1">Multi-pass membrane protein</topology>
    </subcellularLocation>
</comment>
<reference evidence="19" key="2">
    <citation type="submission" date="2025-09" db="UniProtKB">
        <authorList>
            <consortium name="Ensembl"/>
        </authorList>
    </citation>
    <scope>IDENTIFICATION</scope>
</reference>
<feature type="domain" description="Potassium channel" evidence="18">
    <location>
        <begin position="171"/>
        <end position="249"/>
    </location>
</feature>
<dbReference type="Proteomes" id="UP000694388">
    <property type="component" value="Unplaced"/>
</dbReference>
<dbReference type="PANTHER" id="PTHR11003:SF10">
    <property type="entry name" value="POTASSIUM CHANNEL DOMAIN-CONTAINING PROTEIN"/>
    <property type="match status" value="1"/>
</dbReference>
<evidence type="ECO:0000256" key="5">
    <source>
        <dbReference type="ARBA" id="ARBA00022538"/>
    </source>
</evidence>
<keyword evidence="5" id="KW-0633">Potassium transport</keyword>
<evidence type="ECO:0000256" key="6">
    <source>
        <dbReference type="ARBA" id="ARBA00022692"/>
    </source>
</evidence>
<feature type="domain" description="Potassium channel" evidence="18">
    <location>
        <begin position="93"/>
        <end position="150"/>
    </location>
</feature>
<evidence type="ECO:0000256" key="7">
    <source>
        <dbReference type="ARBA" id="ARBA00022723"/>
    </source>
</evidence>
<keyword evidence="13 17" id="KW-0472">Membrane</keyword>
<evidence type="ECO:0000256" key="12">
    <source>
        <dbReference type="ARBA" id="ARBA00023065"/>
    </source>
</evidence>
<dbReference type="PRINTS" id="PR01588">
    <property type="entry name" value="THIKCHANNEL"/>
</dbReference>
<keyword evidence="8" id="KW-0631">Potassium channel</keyword>
<dbReference type="GO" id="GO:0030322">
    <property type="term" value="P:stabilization of membrane potential"/>
    <property type="evidence" value="ECO:0007669"/>
    <property type="project" value="TreeGrafter"/>
</dbReference>
<feature type="transmembrane region" description="Helical" evidence="17">
    <location>
        <begin position="221"/>
        <end position="241"/>
    </location>
</feature>
<feature type="transmembrane region" description="Helical" evidence="17">
    <location>
        <begin position="21"/>
        <end position="42"/>
    </location>
</feature>
<evidence type="ECO:0000256" key="1">
    <source>
        <dbReference type="ARBA" id="ARBA00004651"/>
    </source>
</evidence>
<dbReference type="OMA" id="SEYLMMA"/>
<protein>
    <submittedName>
        <fullName evidence="19">Potassium two pore domain channel subfamily K member 13</fullName>
    </submittedName>
</protein>
<evidence type="ECO:0000259" key="18">
    <source>
        <dbReference type="Pfam" id="PF07885"/>
    </source>
</evidence>
<dbReference type="GO" id="GO:0022841">
    <property type="term" value="F:potassium ion leak channel activity"/>
    <property type="evidence" value="ECO:0007669"/>
    <property type="project" value="TreeGrafter"/>
</dbReference>
<dbReference type="GO" id="GO:0015271">
    <property type="term" value="F:outward rectifier potassium channel activity"/>
    <property type="evidence" value="ECO:0007669"/>
    <property type="project" value="TreeGrafter"/>
</dbReference>
<evidence type="ECO:0000256" key="16">
    <source>
        <dbReference type="RuleBase" id="RU003857"/>
    </source>
</evidence>
<evidence type="ECO:0000256" key="14">
    <source>
        <dbReference type="ARBA" id="ARBA00023303"/>
    </source>
</evidence>
<keyword evidence="3 16" id="KW-0813">Transport</keyword>
<keyword evidence="9" id="KW-0851">Voltage-gated channel</keyword>
<dbReference type="GO" id="GO:0005886">
    <property type="term" value="C:plasma membrane"/>
    <property type="evidence" value="ECO:0007669"/>
    <property type="project" value="UniProtKB-SubCell"/>
</dbReference>
<keyword evidence="4" id="KW-1003">Cell membrane</keyword>
<accession>A0A8C4R5D8</accession>
<dbReference type="PANTHER" id="PTHR11003">
    <property type="entry name" value="POTASSIUM CHANNEL, SUBFAMILY K"/>
    <property type="match status" value="1"/>
</dbReference>
<name>A0A8C4R5D8_EPTBU</name>
<dbReference type="GO" id="GO:0034702">
    <property type="term" value="C:monoatomic ion channel complex"/>
    <property type="evidence" value="ECO:0007669"/>
    <property type="project" value="UniProtKB-KW"/>
</dbReference>
<reference evidence="19" key="1">
    <citation type="submission" date="2025-08" db="UniProtKB">
        <authorList>
            <consortium name="Ensembl"/>
        </authorList>
    </citation>
    <scope>IDENTIFICATION</scope>
</reference>
<dbReference type="InterPro" id="IPR003280">
    <property type="entry name" value="2pore_dom_K_chnl"/>
</dbReference>
<keyword evidence="11 17" id="KW-1133">Transmembrane helix</keyword>
<comment type="similarity">
    <text evidence="2 16">Belongs to the two pore domain potassium channel (TC 1.A.1.8) family.</text>
</comment>
<evidence type="ECO:0000256" key="13">
    <source>
        <dbReference type="ARBA" id="ARBA00023136"/>
    </source>
</evidence>
<evidence type="ECO:0000256" key="4">
    <source>
        <dbReference type="ARBA" id="ARBA00022475"/>
    </source>
</evidence>
<keyword evidence="20" id="KW-1185">Reference proteome</keyword>
<dbReference type="GO" id="GO:0046872">
    <property type="term" value="F:metal ion binding"/>
    <property type="evidence" value="ECO:0007669"/>
    <property type="project" value="UniProtKB-KW"/>
</dbReference>
<evidence type="ECO:0000256" key="3">
    <source>
        <dbReference type="ARBA" id="ARBA00022448"/>
    </source>
</evidence>
<comment type="catalytic activity">
    <reaction evidence="15">
        <text>K(+)(in) = K(+)(out)</text>
        <dbReference type="Rhea" id="RHEA:29463"/>
        <dbReference type="ChEBI" id="CHEBI:29103"/>
    </reaction>
</comment>
<organism evidence="19 20">
    <name type="scientific">Eptatretus burgeri</name>
    <name type="common">Inshore hagfish</name>
    <dbReference type="NCBI Taxonomy" id="7764"/>
    <lineage>
        <taxon>Eukaryota</taxon>
        <taxon>Metazoa</taxon>
        <taxon>Chordata</taxon>
        <taxon>Craniata</taxon>
        <taxon>Vertebrata</taxon>
        <taxon>Cyclostomata</taxon>
        <taxon>Myxini</taxon>
        <taxon>Myxiniformes</taxon>
        <taxon>Myxinidae</taxon>
        <taxon>Eptatretinae</taxon>
        <taxon>Eptatretus</taxon>
    </lineage>
</organism>
<proteinExistence type="inferred from homology"/>
<keyword evidence="14 16" id="KW-0407">Ion channel</keyword>
<evidence type="ECO:0000256" key="15">
    <source>
        <dbReference type="ARBA" id="ARBA00034430"/>
    </source>
</evidence>
<dbReference type="InterPro" id="IPR013099">
    <property type="entry name" value="K_chnl_dom"/>
</dbReference>
<feature type="transmembrane region" description="Helical" evidence="17">
    <location>
        <begin position="168"/>
        <end position="184"/>
    </location>
</feature>
<evidence type="ECO:0000256" key="2">
    <source>
        <dbReference type="ARBA" id="ARBA00006666"/>
    </source>
</evidence>
<evidence type="ECO:0000256" key="9">
    <source>
        <dbReference type="ARBA" id="ARBA00022882"/>
    </source>
</evidence>
<sequence length="322" mass="35711">QWERGGRRLTIFACTCDNARFALLALIILAYLLGGAAVFSALELPTELETRRRWRSVEAAFAERHNVNRSEITAFLRAFEQAALTGAHSDALRPRWDFSGAFYFVGTVVSTIGFGMTTPTTTAGKIFLIFYGLLGCSATILFFNLFLERLITLLACAIKACHKRRQHLHSIVVGCTASALYSAVEGWSYIDSLYFCFVAFSTIGFGDLVSSQKDYYLAQGAYRLANFLLVLAGVCCIYSLFNVISIVIKQSLNWILRSYKVAILVTVTLAEGEGIAFGSVCLSVCPHRTFVFFSATACRIETKFSPSEQLLMFHVLMINMTS</sequence>
<evidence type="ECO:0000256" key="17">
    <source>
        <dbReference type="SAM" id="Phobius"/>
    </source>
</evidence>
<dbReference type="Gene3D" id="1.10.287.70">
    <property type="match status" value="1"/>
</dbReference>
<evidence type="ECO:0000313" key="19">
    <source>
        <dbReference type="Ensembl" id="ENSEBUP00000024431.1"/>
    </source>
</evidence>
<evidence type="ECO:0000256" key="10">
    <source>
        <dbReference type="ARBA" id="ARBA00022958"/>
    </source>
</evidence>
<keyword evidence="10" id="KW-0630">Potassium</keyword>
<dbReference type="SUPFAM" id="SSF81324">
    <property type="entry name" value="Voltage-gated potassium channels"/>
    <property type="match status" value="2"/>
</dbReference>
<feature type="transmembrane region" description="Helical" evidence="17">
    <location>
        <begin position="190"/>
        <end position="209"/>
    </location>
</feature>
<keyword evidence="7" id="KW-0479">Metal-binding</keyword>
<dbReference type="InterPro" id="IPR005410">
    <property type="entry name" value="2pore_dom_K_chnl_THIK"/>
</dbReference>
<dbReference type="PRINTS" id="PR01333">
    <property type="entry name" value="2POREKCHANEL"/>
</dbReference>
<dbReference type="GeneTree" id="ENSGT00940000157960"/>